<dbReference type="Proteomes" id="UP000029647">
    <property type="component" value="Unassembled WGS sequence"/>
</dbReference>
<dbReference type="Gene3D" id="2.60.120.380">
    <property type="match status" value="1"/>
</dbReference>
<keyword evidence="4 6" id="KW-0378">Hydrolase</keyword>
<dbReference type="AlphaFoldDB" id="A0A090WEX9"/>
<name>A0A090WEX9_NONUL</name>
<evidence type="ECO:0000259" key="8">
    <source>
        <dbReference type="Pfam" id="PF18962"/>
    </source>
</evidence>
<keyword evidence="5 6" id="KW-0720">Serine protease</keyword>
<dbReference type="SUPFAM" id="SSF49785">
    <property type="entry name" value="Galactose-binding domain-like"/>
    <property type="match status" value="1"/>
</dbReference>
<dbReference type="GO" id="GO:0004252">
    <property type="term" value="F:serine-type endopeptidase activity"/>
    <property type="evidence" value="ECO:0007669"/>
    <property type="project" value="UniProtKB-UniRule"/>
</dbReference>
<feature type="active site" description="Charge relay system" evidence="6">
    <location>
        <position position="275"/>
    </location>
</feature>
<feature type="domain" description="Secretion system C-terminal sorting" evidence="8">
    <location>
        <begin position="1126"/>
        <end position="1200"/>
    </location>
</feature>
<keyword evidence="2 6" id="KW-0645">Protease</keyword>
<dbReference type="InterPro" id="IPR034058">
    <property type="entry name" value="TagA/B/C/D_pept_dom"/>
</dbReference>
<evidence type="ECO:0000256" key="1">
    <source>
        <dbReference type="ARBA" id="ARBA00011073"/>
    </source>
</evidence>
<comment type="similarity">
    <text evidence="1 6">Belongs to the peptidase S8 family.</text>
</comment>
<dbReference type="PANTHER" id="PTHR43399">
    <property type="entry name" value="SUBTILISIN-RELATED"/>
    <property type="match status" value="1"/>
</dbReference>
<comment type="caution">
    <text evidence="9">The sequence shown here is derived from an EMBL/GenBank/DDBJ whole genome shotgun (WGS) entry which is preliminary data.</text>
</comment>
<dbReference type="PRINTS" id="PR00723">
    <property type="entry name" value="SUBTILISIN"/>
</dbReference>
<dbReference type="InterPro" id="IPR013783">
    <property type="entry name" value="Ig-like_fold"/>
</dbReference>
<proteinExistence type="inferred from homology"/>
<feature type="active site" description="Charge relay system" evidence="6">
    <location>
        <position position="445"/>
    </location>
</feature>
<dbReference type="InterPro" id="IPR008979">
    <property type="entry name" value="Galactose-bd-like_sf"/>
</dbReference>
<dbReference type="Gene3D" id="2.60.120.260">
    <property type="entry name" value="Galactose-binding domain-like"/>
    <property type="match status" value="1"/>
</dbReference>
<gene>
    <name evidence="9" type="ORF">JCM19275_2021</name>
</gene>
<dbReference type="CDD" id="cd04842">
    <property type="entry name" value="Peptidases_S8_Kp43_protease"/>
    <property type="match status" value="1"/>
</dbReference>
<dbReference type="EMBL" id="BBNT01000005">
    <property type="protein sequence ID" value="GAL75570.1"/>
    <property type="molecule type" value="Genomic_DNA"/>
</dbReference>
<evidence type="ECO:0000313" key="9">
    <source>
        <dbReference type="EMBL" id="GAL75570.1"/>
    </source>
</evidence>
<dbReference type="InterPro" id="IPR026444">
    <property type="entry name" value="Secre_tail"/>
</dbReference>
<evidence type="ECO:0000256" key="2">
    <source>
        <dbReference type="ARBA" id="ARBA00022670"/>
    </source>
</evidence>
<dbReference type="InterPro" id="IPR023828">
    <property type="entry name" value="Peptidase_S8_Ser-AS"/>
</dbReference>
<evidence type="ECO:0008006" key="11">
    <source>
        <dbReference type="Google" id="ProtNLM"/>
    </source>
</evidence>
<dbReference type="PROSITE" id="PS00138">
    <property type="entry name" value="SUBTILASE_SER"/>
    <property type="match status" value="1"/>
</dbReference>
<dbReference type="InterPro" id="IPR036852">
    <property type="entry name" value="Peptidase_S8/S53_dom_sf"/>
</dbReference>
<dbReference type="PROSITE" id="PS51892">
    <property type="entry name" value="SUBTILASE"/>
    <property type="match status" value="1"/>
</dbReference>
<feature type="domain" description="Peptidase S8/S53" evidence="7">
    <location>
        <begin position="240"/>
        <end position="499"/>
    </location>
</feature>
<dbReference type="InterPro" id="IPR015500">
    <property type="entry name" value="Peptidase_S8_subtilisin-rel"/>
</dbReference>
<dbReference type="Gene3D" id="3.40.50.200">
    <property type="entry name" value="Peptidase S8/S53 domain"/>
    <property type="match status" value="1"/>
</dbReference>
<reference evidence="9 10" key="1">
    <citation type="journal article" date="2014" name="Genome Announc.">
        <title>Draft Genome Sequences of Marine Flavobacterium Nonlabens Strains NR17, NR24, NR27, NR32, NR33, and Ara13.</title>
        <authorList>
            <person name="Nakanishi M."/>
            <person name="Meirelles P."/>
            <person name="Suzuki R."/>
            <person name="Takatani N."/>
            <person name="Mino S."/>
            <person name="Suda W."/>
            <person name="Oshima K."/>
            <person name="Hattori M."/>
            <person name="Ohkuma M."/>
            <person name="Hosokawa M."/>
            <person name="Miyashita K."/>
            <person name="Thompson F.L."/>
            <person name="Niwa A."/>
            <person name="Sawabe T."/>
            <person name="Sawabe T."/>
        </authorList>
    </citation>
    <scope>NUCLEOTIDE SEQUENCE [LARGE SCALE GENOMIC DNA]</scope>
    <source>
        <strain evidence="10">JCM19275</strain>
    </source>
</reference>
<feature type="active site" description="Charge relay system" evidence="6">
    <location>
        <position position="249"/>
    </location>
</feature>
<organism evidence="9 10">
    <name type="scientific">Nonlabens ulvanivorans</name>
    <name type="common">Persicivirga ulvanivorans</name>
    <dbReference type="NCBI Taxonomy" id="906888"/>
    <lineage>
        <taxon>Bacteria</taxon>
        <taxon>Pseudomonadati</taxon>
        <taxon>Bacteroidota</taxon>
        <taxon>Flavobacteriia</taxon>
        <taxon>Flavobacteriales</taxon>
        <taxon>Flavobacteriaceae</taxon>
        <taxon>Nonlabens</taxon>
    </lineage>
</organism>
<dbReference type="InterPro" id="IPR000209">
    <property type="entry name" value="Peptidase_S8/S53_dom"/>
</dbReference>
<evidence type="ECO:0000256" key="3">
    <source>
        <dbReference type="ARBA" id="ARBA00022729"/>
    </source>
</evidence>
<evidence type="ECO:0000259" key="7">
    <source>
        <dbReference type="Pfam" id="PF00082"/>
    </source>
</evidence>
<dbReference type="Pfam" id="PF18962">
    <property type="entry name" value="Por_Secre_tail"/>
    <property type="match status" value="1"/>
</dbReference>
<keyword evidence="3" id="KW-0732">Signal</keyword>
<dbReference type="Pfam" id="PF00082">
    <property type="entry name" value="Peptidase_S8"/>
    <property type="match status" value="1"/>
</dbReference>
<evidence type="ECO:0000256" key="6">
    <source>
        <dbReference type="PROSITE-ProRule" id="PRU01240"/>
    </source>
</evidence>
<sequence length="1201" mass="129309">MNLTNPVNSILKGTISFLIICFSTLSFSQDSYPIDFQGDIITMETNIDNFQWSQFPSNSVLKNSYTGWIQFAQTPTYIVQQELKAAGITLEAYLPHRTYAFTASQEVSPIFLKQKGVITIRPYDNRMKLSHDLKNETIGNWAIRGDKILIQIQYFKSITPEEISIYLKNDSIDIIEVFTSGHNVMVAIDNDRINEIASRNYVQYMDIIVPPSIKEDTDGRGLHRSNNLDTQQVGGRNYTGAGIGVLVRDDGIVGPHIDFEGRIDNSQASGSGQTHGDGVAGILAGAGNLNPENRGMAAGCNVYISNYASSFLDSATTSLIANGDVQITNSSYGNGCNAGYTITANTVDTQINNTPSLLHVFSAGNSNGSDCGYGAGGQWGNITGGHKQGKNVIATANVNDDGTLAGSSSNGPATDGRIKPDITAHGQGHISTNENNGYLSFGGTSGAAPGIAGVAAQLYDAYQTIANGVLPESALIKAIMLNTANDVGNTGPDFQYGWGGIVNGLRAVKTIEGRNFFSRTVSQGTSQSRVVPVPQNASQVRIMLYWNDPAAATGVSTALVNDLDLVVSDPAGSIYNPWVLNSSPNAVTLNAPATTGVDRLNNMEQVVIDNPIAGDYTVDITGFNIPMGIQKFYVVYEIIEDQLNITYPNGGESLTPGSTEFIQWDATNTSGNLSLEYSSDNGTSWNAIATVSNTSLLYEWTVPNDVSGQCLVRITDSNGNTDTSDAAFSIAQRVTGLSITQVCPTYINVSWNAMPGATSYDIYTLGQQFMEVNGSSTTLSYSIPITNINDVQWIAISASGGNGWTSLRTNAIEYDGSGLLNCSLSNDLTVVSILNTTADFQTICNPGPIIVSASIENLGSQDQSNFTVSYQIDNNAMIQETYNGTLNAGSSILYNFNTPATVNANGTGTLRVWVSTTNDEQLVNDEKTLDYFATATSESLDIVEPFDVNGVLPTGWILDNPDGNTTWTEEMNVIGINGNPTTAAFIDGANYTSRGQTDSFTTNYYDLNFNGTATLTFDLAKAQWSATYNDGLRVELSTDCGSTYNQIYFKDGLTLATVPYTNSTWTPSSASDWRQESIDLSSFVGNDIVLRFVNLNDYSNSTYIDNISLNSTLSNKENKLASAVNLYPNPANTIAFIEIDKLTAETVEIQIMNSLGQVILQADKVKSSMTTKLDVSNYKSGLYFVRVSTGELQTTKKLIIK</sequence>
<evidence type="ECO:0000256" key="4">
    <source>
        <dbReference type="ARBA" id="ARBA00022801"/>
    </source>
</evidence>
<dbReference type="InterPro" id="IPR051048">
    <property type="entry name" value="Peptidase_S8/S53_subtilisin"/>
</dbReference>
<protein>
    <recommendedName>
        <fullName evidence="11">Peptidase S8</fullName>
    </recommendedName>
</protein>
<dbReference type="PANTHER" id="PTHR43399:SF4">
    <property type="entry name" value="CELL WALL-ASSOCIATED PROTEASE"/>
    <property type="match status" value="1"/>
</dbReference>
<dbReference type="GO" id="GO:0006508">
    <property type="term" value="P:proteolysis"/>
    <property type="evidence" value="ECO:0007669"/>
    <property type="project" value="UniProtKB-KW"/>
</dbReference>
<dbReference type="SUPFAM" id="SSF52743">
    <property type="entry name" value="Subtilisin-like"/>
    <property type="match status" value="1"/>
</dbReference>
<evidence type="ECO:0000256" key="5">
    <source>
        <dbReference type="ARBA" id="ARBA00022825"/>
    </source>
</evidence>
<accession>A0A090WEX9</accession>
<dbReference type="NCBIfam" id="TIGR04183">
    <property type="entry name" value="Por_Secre_tail"/>
    <property type="match status" value="1"/>
</dbReference>
<dbReference type="Gene3D" id="2.60.40.10">
    <property type="entry name" value="Immunoglobulins"/>
    <property type="match status" value="1"/>
</dbReference>
<evidence type="ECO:0000313" key="10">
    <source>
        <dbReference type="Proteomes" id="UP000029647"/>
    </source>
</evidence>